<dbReference type="CDD" id="cd04301">
    <property type="entry name" value="NAT_SF"/>
    <property type="match status" value="1"/>
</dbReference>
<comment type="caution">
    <text evidence="4">The sequence shown here is derived from an EMBL/GenBank/DDBJ whole genome shotgun (WGS) entry which is preliminary data.</text>
</comment>
<dbReference type="InterPro" id="IPR000182">
    <property type="entry name" value="GNAT_dom"/>
</dbReference>
<evidence type="ECO:0000256" key="1">
    <source>
        <dbReference type="ARBA" id="ARBA00022679"/>
    </source>
</evidence>
<gene>
    <name evidence="4" type="ORF">K9B37_04120</name>
</gene>
<accession>A0ABS7VIZ6</accession>
<dbReference type="InterPro" id="IPR016181">
    <property type="entry name" value="Acyl_CoA_acyltransferase"/>
</dbReference>
<keyword evidence="5" id="KW-1185">Reference proteome</keyword>
<reference evidence="4 5" key="1">
    <citation type="submission" date="2021-09" db="EMBL/GenBank/DDBJ databases">
        <title>The complete genome sequence of a new microorganism.</title>
        <authorList>
            <person name="Zi Z."/>
        </authorList>
    </citation>
    <scope>NUCLEOTIDE SEQUENCE [LARGE SCALE GENOMIC DNA]</scope>
    <source>
        <strain evidence="4 5">WGZ8</strain>
    </source>
</reference>
<name>A0ABS7VIZ6_9HYPH</name>
<feature type="domain" description="N-acetyltransferase" evidence="3">
    <location>
        <begin position="1"/>
        <end position="148"/>
    </location>
</feature>
<dbReference type="PROSITE" id="PS51186">
    <property type="entry name" value="GNAT"/>
    <property type="match status" value="1"/>
</dbReference>
<evidence type="ECO:0000313" key="4">
    <source>
        <dbReference type="EMBL" id="MBZ6075483.1"/>
    </source>
</evidence>
<dbReference type="PANTHER" id="PTHR43420">
    <property type="entry name" value="ACETYLTRANSFERASE"/>
    <property type="match status" value="1"/>
</dbReference>
<dbReference type="Gene3D" id="3.40.630.30">
    <property type="match status" value="1"/>
</dbReference>
<evidence type="ECO:0000313" key="5">
    <source>
        <dbReference type="Proteomes" id="UP000704176"/>
    </source>
</evidence>
<protein>
    <submittedName>
        <fullName evidence="4">GNAT family N-acetyltransferase</fullName>
    </submittedName>
</protein>
<dbReference type="InterPro" id="IPR050680">
    <property type="entry name" value="YpeA/RimI_acetyltransf"/>
</dbReference>
<dbReference type="EMBL" id="JAIRBM010000002">
    <property type="protein sequence ID" value="MBZ6075483.1"/>
    <property type="molecule type" value="Genomic_DNA"/>
</dbReference>
<evidence type="ECO:0000259" key="3">
    <source>
        <dbReference type="PROSITE" id="PS51186"/>
    </source>
</evidence>
<dbReference type="Pfam" id="PF00583">
    <property type="entry name" value="Acetyltransf_1"/>
    <property type="match status" value="1"/>
</dbReference>
<keyword evidence="1" id="KW-0808">Transferase</keyword>
<dbReference type="RefSeq" id="WP_224311520.1">
    <property type="nucleotide sequence ID" value="NZ_JAIRBM010000002.1"/>
</dbReference>
<organism evidence="4 5">
    <name type="scientific">Microvirga puerhi</name>
    <dbReference type="NCBI Taxonomy" id="2876078"/>
    <lineage>
        <taxon>Bacteria</taxon>
        <taxon>Pseudomonadati</taxon>
        <taxon>Pseudomonadota</taxon>
        <taxon>Alphaproteobacteria</taxon>
        <taxon>Hyphomicrobiales</taxon>
        <taxon>Methylobacteriaceae</taxon>
        <taxon>Microvirga</taxon>
    </lineage>
</organism>
<proteinExistence type="predicted"/>
<keyword evidence="2" id="KW-0012">Acyltransferase</keyword>
<sequence>MDAGTALSEPVFLETAAPSAGAYKALLSELRRFTTEAVGKPDNSDFAVLILDPDTKEPKGGLWAQSRWGGFYIDMLMVPESMRGKGAGTRLMQSAEAEARRRNCRHIWLDTYAFQAKPFYEKLGFSIFGQIDGPAPIYPRFFMKKELS</sequence>
<dbReference type="SUPFAM" id="SSF55729">
    <property type="entry name" value="Acyl-CoA N-acyltransferases (Nat)"/>
    <property type="match status" value="1"/>
</dbReference>
<evidence type="ECO:0000256" key="2">
    <source>
        <dbReference type="ARBA" id="ARBA00023315"/>
    </source>
</evidence>
<dbReference type="Proteomes" id="UP000704176">
    <property type="component" value="Unassembled WGS sequence"/>
</dbReference>